<reference evidence="6" key="1">
    <citation type="submission" date="2025-08" db="UniProtKB">
        <authorList>
            <consortium name="RefSeq"/>
        </authorList>
    </citation>
    <scope>IDENTIFICATION</scope>
    <source>
        <tissue evidence="6">Whole organism</tissue>
    </source>
</reference>
<dbReference type="InterPro" id="IPR058698">
    <property type="entry name" value="CUB_metazoa"/>
</dbReference>
<dbReference type="GeneID" id="108664684"/>
<keyword evidence="1" id="KW-1015">Disulfide bond</keyword>
<evidence type="ECO:0000256" key="1">
    <source>
        <dbReference type="ARBA" id="ARBA00023157"/>
    </source>
</evidence>
<comment type="caution">
    <text evidence="2">Lacks conserved residue(s) required for the propagation of feature annotation.</text>
</comment>
<dbReference type="AlphaFoldDB" id="A0A8B7N0U7"/>
<keyword evidence="3" id="KW-0812">Transmembrane</keyword>
<evidence type="ECO:0000259" key="4">
    <source>
        <dbReference type="PROSITE" id="PS01180"/>
    </source>
</evidence>
<dbReference type="RefSeq" id="XP_018006839.1">
    <property type="nucleotide sequence ID" value="XM_018151350.1"/>
</dbReference>
<keyword evidence="5" id="KW-1185">Reference proteome</keyword>
<dbReference type="OMA" id="GQINDGH"/>
<dbReference type="OrthoDB" id="6361562at2759"/>
<evidence type="ECO:0000313" key="6">
    <source>
        <dbReference type="RefSeq" id="XP_018006839.1"/>
    </source>
</evidence>
<dbReference type="PROSITE" id="PS01180">
    <property type="entry name" value="CUB"/>
    <property type="match status" value="1"/>
</dbReference>
<dbReference type="PANTHER" id="PTHR33236:SF5">
    <property type="entry name" value="CUB DOMAIN-CONTAINING PROTEIN"/>
    <property type="match status" value="1"/>
</dbReference>
<dbReference type="PANTHER" id="PTHR33236">
    <property type="entry name" value="INTRAFLAGELLAR TRANSPORT PROTEIN 122 FAMILY PROTEIN-RELATED"/>
    <property type="match status" value="1"/>
</dbReference>
<dbReference type="Proteomes" id="UP000694843">
    <property type="component" value="Unplaced"/>
</dbReference>
<keyword evidence="3" id="KW-0472">Membrane</keyword>
<accession>A0A8B7N0U7</accession>
<protein>
    <submittedName>
        <fullName evidence="6">Uncharacterized protein LOC108664684</fullName>
    </submittedName>
</protein>
<gene>
    <name evidence="6" type="primary">LOC108664684</name>
</gene>
<name>A0A8B7N0U7_HYAAZ</name>
<dbReference type="InterPro" id="IPR000859">
    <property type="entry name" value="CUB_dom"/>
</dbReference>
<organism evidence="5 6">
    <name type="scientific">Hyalella azteca</name>
    <name type="common">Amphipod</name>
    <dbReference type="NCBI Taxonomy" id="294128"/>
    <lineage>
        <taxon>Eukaryota</taxon>
        <taxon>Metazoa</taxon>
        <taxon>Ecdysozoa</taxon>
        <taxon>Arthropoda</taxon>
        <taxon>Crustacea</taxon>
        <taxon>Multicrustacea</taxon>
        <taxon>Malacostraca</taxon>
        <taxon>Eumalacostraca</taxon>
        <taxon>Peracarida</taxon>
        <taxon>Amphipoda</taxon>
        <taxon>Senticaudata</taxon>
        <taxon>Talitrida</taxon>
        <taxon>Talitroidea</taxon>
        <taxon>Hyalellidae</taxon>
        <taxon>Hyalella</taxon>
    </lineage>
</organism>
<proteinExistence type="predicted"/>
<dbReference type="InterPro" id="IPR035914">
    <property type="entry name" value="Sperma_CUB_dom_sf"/>
</dbReference>
<sequence length="358" mass="38311">MQYFLLPLNALFPVILNSVFPVILYAVLGNFVRVIPTSCTTGLGGFATGTCLSISECASLGGTATTTCAMNFGTCCVLRQICSQTVTSSTTSYFTNPSYPNTDNSVAGGSCSIAILPCQNNICQIRIDFIDVNLIMPENSNGKCAYDKLIITGNGANSGKIPTLCGNLTGQHIYIDVEPTCSPTNINVQVYAPQLDARKFNMKVTQIPCLSQDLAPAGCLQYYNSTSGTIKSFNYGSVNGLIETQNYATCIASQPGFCSITWRKTADSSFQLPGTCAPTSECCVNAYVLVPGATCQGLAFSNACTIKDPRFCGNSFPTTDTTETVSWHKPFALYAHIPKSLGQFYAGYSLDYSLNRCT</sequence>
<evidence type="ECO:0000256" key="3">
    <source>
        <dbReference type="SAM" id="Phobius"/>
    </source>
</evidence>
<evidence type="ECO:0000313" key="5">
    <source>
        <dbReference type="Proteomes" id="UP000694843"/>
    </source>
</evidence>
<keyword evidence="3" id="KW-1133">Transmembrane helix</keyword>
<dbReference type="KEGG" id="hazt:108664684"/>
<dbReference type="SUPFAM" id="SSF49854">
    <property type="entry name" value="Spermadhesin, CUB domain"/>
    <property type="match status" value="1"/>
</dbReference>
<dbReference type="Gene3D" id="2.60.120.290">
    <property type="entry name" value="Spermadhesin, CUB domain"/>
    <property type="match status" value="1"/>
</dbReference>
<feature type="domain" description="CUB" evidence="4">
    <location>
        <begin position="82"/>
        <end position="207"/>
    </location>
</feature>
<dbReference type="Pfam" id="PF26080">
    <property type="entry name" value="CUB_animal"/>
    <property type="match status" value="1"/>
</dbReference>
<evidence type="ECO:0000256" key="2">
    <source>
        <dbReference type="PROSITE-ProRule" id="PRU00059"/>
    </source>
</evidence>
<feature type="transmembrane region" description="Helical" evidence="3">
    <location>
        <begin position="6"/>
        <end position="28"/>
    </location>
</feature>